<dbReference type="Proteomes" id="UP001057402">
    <property type="component" value="Chromosome 5"/>
</dbReference>
<evidence type="ECO:0000313" key="2">
    <source>
        <dbReference type="Proteomes" id="UP001057402"/>
    </source>
</evidence>
<name>A0ACB9QVL0_9MYRT</name>
<gene>
    <name evidence="1" type="ORF">MLD38_017876</name>
</gene>
<reference evidence="2" key="1">
    <citation type="journal article" date="2023" name="Front. Plant Sci.">
        <title>Chromosomal-level genome assembly of Melastoma candidum provides insights into trichome evolution.</title>
        <authorList>
            <person name="Zhong Y."/>
            <person name="Wu W."/>
            <person name="Sun C."/>
            <person name="Zou P."/>
            <person name="Liu Y."/>
            <person name="Dai S."/>
            <person name="Zhou R."/>
        </authorList>
    </citation>
    <scope>NUCLEOTIDE SEQUENCE [LARGE SCALE GENOMIC DNA]</scope>
</reference>
<organism evidence="1 2">
    <name type="scientific">Melastoma candidum</name>
    <dbReference type="NCBI Taxonomy" id="119954"/>
    <lineage>
        <taxon>Eukaryota</taxon>
        <taxon>Viridiplantae</taxon>
        <taxon>Streptophyta</taxon>
        <taxon>Embryophyta</taxon>
        <taxon>Tracheophyta</taxon>
        <taxon>Spermatophyta</taxon>
        <taxon>Magnoliopsida</taxon>
        <taxon>eudicotyledons</taxon>
        <taxon>Gunneridae</taxon>
        <taxon>Pentapetalae</taxon>
        <taxon>rosids</taxon>
        <taxon>malvids</taxon>
        <taxon>Myrtales</taxon>
        <taxon>Melastomataceae</taxon>
        <taxon>Melastomatoideae</taxon>
        <taxon>Melastomateae</taxon>
        <taxon>Melastoma</taxon>
    </lineage>
</organism>
<evidence type="ECO:0000313" key="1">
    <source>
        <dbReference type="EMBL" id="KAI4369439.1"/>
    </source>
</evidence>
<comment type="caution">
    <text evidence="1">The sequence shown here is derived from an EMBL/GenBank/DDBJ whole genome shotgun (WGS) entry which is preliminary data.</text>
</comment>
<proteinExistence type="predicted"/>
<sequence length="112" mass="12445">MESASPTTERFLSISLGNESKSNFVIGKEEEPKKKGHFHLFSCPLAPYPQPGFRTLQKIASFGPFTMGSVDGTDYGAYTYESLEREPYWPSENSRPLLPVLVVSSRLTLPGD</sequence>
<keyword evidence="2" id="KW-1185">Reference proteome</keyword>
<accession>A0ACB9QVL0</accession>
<protein>
    <submittedName>
        <fullName evidence="1">Uncharacterized protein</fullName>
    </submittedName>
</protein>
<dbReference type="EMBL" id="CM042884">
    <property type="protein sequence ID" value="KAI4369439.1"/>
    <property type="molecule type" value="Genomic_DNA"/>
</dbReference>